<feature type="chain" id="PRO_5041962298" evidence="2">
    <location>
        <begin position="24"/>
        <end position="438"/>
    </location>
</feature>
<dbReference type="GO" id="GO:0009251">
    <property type="term" value="P:glucan catabolic process"/>
    <property type="evidence" value="ECO:0007669"/>
    <property type="project" value="TreeGrafter"/>
</dbReference>
<dbReference type="SUPFAM" id="SSF49899">
    <property type="entry name" value="Concanavalin A-like lectins/glucanases"/>
    <property type="match status" value="1"/>
</dbReference>
<dbReference type="EMBL" id="JAODAN010000011">
    <property type="protein sequence ID" value="KAK1921314.1"/>
    <property type="molecule type" value="Genomic_DNA"/>
</dbReference>
<feature type="region of interest" description="Disordered" evidence="1">
    <location>
        <begin position="27"/>
        <end position="81"/>
    </location>
</feature>
<evidence type="ECO:0000256" key="1">
    <source>
        <dbReference type="SAM" id="MobiDB-lite"/>
    </source>
</evidence>
<accession>A0AAD9FM05</accession>
<keyword evidence="2" id="KW-0732">Signal</keyword>
<reference evidence="4" key="1">
    <citation type="submission" date="2023-02" db="EMBL/GenBank/DDBJ databases">
        <title>Identification and recombinant expression of a fungal hydrolase from Papiliotrema laurentii that hydrolyzes apple cutin and clears colloidal polyester polyurethane.</title>
        <authorList>
            <consortium name="DOE Joint Genome Institute"/>
            <person name="Roman V.A."/>
            <person name="Bojanowski C."/>
            <person name="Crable B.R."/>
            <person name="Wagner D.N."/>
            <person name="Hung C.S."/>
            <person name="Nadeau L.J."/>
            <person name="Schratz L."/>
            <person name="Haridas S."/>
            <person name="Pangilinan J."/>
            <person name="Lipzen A."/>
            <person name="Na H."/>
            <person name="Yan M."/>
            <person name="Ng V."/>
            <person name="Grigoriev I.V."/>
            <person name="Spatafora J.W."/>
            <person name="Barlow D."/>
            <person name="Biffinger J."/>
            <person name="Kelley-Loughnane N."/>
            <person name="Varaljay V.A."/>
            <person name="Crookes-Goodson W.J."/>
        </authorList>
    </citation>
    <scope>NUCLEOTIDE SEQUENCE</scope>
    <source>
        <strain evidence="4">5307AH</strain>
    </source>
</reference>
<dbReference type="InterPro" id="IPR050546">
    <property type="entry name" value="Glycosyl_Hydrlase_16"/>
</dbReference>
<dbReference type="PANTHER" id="PTHR10963">
    <property type="entry name" value="GLYCOSYL HYDROLASE-RELATED"/>
    <property type="match status" value="1"/>
</dbReference>
<feature type="compositionally biased region" description="Polar residues" evidence="1">
    <location>
        <begin position="43"/>
        <end position="52"/>
    </location>
</feature>
<sequence length="438" mass="46988">MRRMSSLSALIVIPLLSSSAVIAHHEVAEPNGPPGELLHSPDPRNSVTSTPNPAADPSEVDPSSTHYPKKEDLPVRSHGEALKERAPGWAKQIEYSGLTFFDGWDFFTAPDPTHGTINYVDRAMAFTQGLAFWTEDGVPGIQAEHWAKTPVGEPRNSVRIHSHALFAGGLFILDLKLMPWGCGVWPAIWLLGYGALWPTAGEIDLVEGIQSMTNNHTTPGCTMNQSPGLFSGTVANPVCDSSLGGSGCSIVSSSNTSYGMRFNELGGGVFAMQWDGAGIKMWNWNREGIPADIVNDQPTPETWGIPAAAWEASTCDPYTYFKAQQIVLNVNLCGDWAGQNYNQYPYCPGTCAEYVSDPANLNNTVMLVNYIRVYQHTDAIVAADHAVTSNNATGAGGPVPGPVADEKGGQQDGGWRRLSVPECSVLLSGLLCLVIAAM</sequence>
<dbReference type="Pfam" id="PF26113">
    <property type="entry name" value="GH16_XgeA"/>
    <property type="match status" value="1"/>
</dbReference>
<dbReference type="Proteomes" id="UP001182556">
    <property type="component" value="Unassembled WGS sequence"/>
</dbReference>
<keyword evidence="5" id="KW-1185">Reference proteome</keyword>
<organism evidence="4 5">
    <name type="scientific">Papiliotrema laurentii</name>
    <name type="common">Cryptococcus laurentii</name>
    <dbReference type="NCBI Taxonomy" id="5418"/>
    <lineage>
        <taxon>Eukaryota</taxon>
        <taxon>Fungi</taxon>
        <taxon>Dikarya</taxon>
        <taxon>Basidiomycota</taxon>
        <taxon>Agaricomycotina</taxon>
        <taxon>Tremellomycetes</taxon>
        <taxon>Tremellales</taxon>
        <taxon>Rhynchogastremaceae</taxon>
        <taxon>Papiliotrema</taxon>
    </lineage>
</organism>
<dbReference type="InterPro" id="IPR000757">
    <property type="entry name" value="Beta-glucanase-like"/>
</dbReference>
<evidence type="ECO:0000259" key="3">
    <source>
        <dbReference type="PROSITE" id="PS51762"/>
    </source>
</evidence>
<dbReference type="InterPro" id="IPR013320">
    <property type="entry name" value="ConA-like_dom_sf"/>
</dbReference>
<gene>
    <name evidence="4" type="ORF">DB88DRAFT_542863</name>
</gene>
<evidence type="ECO:0000313" key="4">
    <source>
        <dbReference type="EMBL" id="KAK1921314.1"/>
    </source>
</evidence>
<comment type="caution">
    <text evidence="4">The sequence shown here is derived from an EMBL/GenBank/DDBJ whole genome shotgun (WGS) entry which is preliminary data.</text>
</comment>
<dbReference type="CDD" id="cd02181">
    <property type="entry name" value="GH16_fungal_Lam16A_glucanase"/>
    <property type="match status" value="1"/>
</dbReference>
<evidence type="ECO:0000313" key="5">
    <source>
        <dbReference type="Proteomes" id="UP001182556"/>
    </source>
</evidence>
<dbReference type="Gene3D" id="2.60.120.200">
    <property type="match status" value="1"/>
</dbReference>
<feature type="compositionally biased region" description="Basic and acidic residues" evidence="1">
    <location>
        <begin position="68"/>
        <end position="81"/>
    </location>
</feature>
<evidence type="ECO:0000256" key="2">
    <source>
        <dbReference type="SAM" id="SignalP"/>
    </source>
</evidence>
<feature type="region of interest" description="Disordered" evidence="1">
    <location>
        <begin position="391"/>
        <end position="411"/>
    </location>
</feature>
<dbReference type="AlphaFoldDB" id="A0AAD9FM05"/>
<dbReference type="GO" id="GO:0004553">
    <property type="term" value="F:hydrolase activity, hydrolyzing O-glycosyl compounds"/>
    <property type="evidence" value="ECO:0007669"/>
    <property type="project" value="InterPro"/>
</dbReference>
<feature type="signal peptide" evidence="2">
    <location>
        <begin position="1"/>
        <end position="23"/>
    </location>
</feature>
<feature type="domain" description="GH16" evidence="3">
    <location>
        <begin position="45"/>
        <end position="379"/>
    </location>
</feature>
<dbReference type="PANTHER" id="PTHR10963:SF24">
    <property type="entry name" value="GLYCOSIDASE C21B10.07-RELATED"/>
    <property type="match status" value="1"/>
</dbReference>
<dbReference type="PROSITE" id="PS51762">
    <property type="entry name" value="GH16_2"/>
    <property type="match status" value="1"/>
</dbReference>
<proteinExistence type="predicted"/>
<name>A0AAD9FM05_PAPLA</name>
<protein>
    <submittedName>
        <fullName evidence="4">Concanavalin A-like lectin/glucanase domain-containing protein</fullName>
    </submittedName>
</protein>